<gene>
    <name evidence="4" type="ORF">GYM71_06835</name>
</gene>
<keyword evidence="1" id="KW-0805">Transcription regulation</keyword>
<accession>A0ABX8W5V9</accession>
<dbReference type="Pfam" id="PF00455">
    <property type="entry name" value="DeoRC"/>
    <property type="match status" value="1"/>
</dbReference>
<dbReference type="RefSeq" id="WP_220219932.1">
    <property type="nucleotide sequence ID" value="NZ_CP048268.1"/>
</dbReference>
<evidence type="ECO:0000313" key="5">
    <source>
        <dbReference type="Proteomes" id="UP000826550"/>
    </source>
</evidence>
<name>A0ABX8W5V9_9LACO</name>
<dbReference type="Proteomes" id="UP000826550">
    <property type="component" value="Chromosome"/>
</dbReference>
<dbReference type="InterPro" id="IPR037171">
    <property type="entry name" value="NagB/RpiA_transferase-like"/>
</dbReference>
<dbReference type="PROSITE" id="PS51000">
    <property type="entry name" value="HTH_DEOR_2"/>
    <property type="match status" value="1"/>
</dbReference>
<dbReference type="SMART" id="SM00420">
    <property type="entry name" value="HTH_DEOR"/>
    <property type="match status" value="1"/>
</dbReference>
<dbReference type="PANTHER" id="PTHR30363">
    <property type="entry name" value="HTH-TYPE TRANSCRIPTIONAL REGULATOR SRLR-RELATED"/>
    <property type="match status" value="1"/>
</dbReference>
<dbReference type="SUPFAM" id="SSF100950">
    <property type="entry name" value="NagB/RpiA/CoA transferase-like"/>
    <property type="match status" value="1"/>
</dbReference>
<feature type="domain" description="HTH deoR-type" evidence="3">
    <location>
        <begin position="3"/>
        <end position="59"/>
    </location>
</feature>
<dbReference type="InterPro" id="IPR036390">
    <property type="entry name" value="WH_DNA-bd_sf"/>
</dbReference>
<dbReference type="Gene3D" id="1.10.10.10">
    <property type="entry name" value="Winged helix-like DNA-binding domain superfamily/Winged helix DNA-binding domain"/>
    <property type="match status" value="1"/>
</dbReference>
<reference evidence="4 5" key="1">
    <citation type="submission" date="2020-01" db="EMBL/GenBank/DDBJ databases">
        <title>Vast differences in strain-level diversity in the gut microbiota of two closely related honey bee species.</title>
        <authorList>
            <person name="Ellegaard K.M."/>
            <person name="Suenami S."/>
            <person name="Miyazaki R."/>
            <person name="Engel P."/>
        </authorList>
    </citation>
    <scope>NUCLEOTIDE SEQUENCE [LARGE SCALE GENOMIC DNA]</scope>
    <source>
        <strain evidence="4 5">ESL0416</strain>
    </source>
</reference>
<evidence type="ECO:0000259" key="3">
    <source>
        <dbReference type="PROSITE" id="PS51000"/>
    </source>
</evidence>
<protein>
    <submittedName>
        <fullName evidence="4">DeoR/GlpR transcriptional regulator</fullName>
    </submittedName>
</protein>
<evidence type="ECO:0000256" key="1">
    <source>
        <dbReference type="ARBA" id="ARBA00023015"/>
    </source>
</evidence>
<proteinExistence type="predicted"/>
<dbReference type="InterPro" id="IPR036388">
    <property type="entry name" value="WH-like_DNA-bd_sf"/>
</dbReference>
<evidence type="ECO:0000256" key="2">
    <source>
        <dbReference type="ARBA" id="ARBA00023163"/>
    </source>
</evidence>
<dbReference type="Gene3D" id="3.40.50.1360">
    <property type="match status" value="1"/>
</dbReference>
<dbReference type="InterPro" id="IPR014036">
    <property type="entry name" value="DeoR-like_C"/>
</dbReference>
<evidence type="ECO:0000313" key="4">
    <source>
        <dbReference type="EMBL" id="QYN53155.1"/>
    </source>
</evidence>
<dbReference type="InterPro" id="IPR050313">
    <property type="entry name" value="Carb_Metab_HTH_regulators"/>
</dbReference>
<dbReference type="EMBL" id="CP048268">
    <property type="protein sequence ID" value="QYN53155.1"/>
    <property type="molecule type" value="Genomic_DNA"/>
</dbReference>
<dbReference type="SUPFAM" id="SSF46785">
    <property type="entry name" value="Winged helix' DNA-binding domain"/>
    <property type="match status" value="1"/>
</dbReference>
<keyword evidence="5" id="KW-1185">Reference proteome</keyword>
<keyword evidence="2" id="KW-0804">Transcription</keyword>
<organism evidence="4 5">
    <name type="scientific">Lactobacillus panisapium</name>
    <dbReference type="NCBI Taxonomy" id="2012495"/>
    <lineage>
        <taxon>Bacteria</taxon>
        <taxon>Bacillati</taxon>
        <taxon>Bacillota</taxon>
        <taxon>Bacilli</taxon>
        <taxon>Lactobacillales</taxon>
        <taxon>Lactobacillaceae</taxon>
        <taxon>Lactobacillus</taxon>
    </lineage>
</organism>
<dbReference type="SMART" id="SM01134">
    <property type="entry name" value="DeoRC"/>
    <property type="match status" value="1"/>
</dbReference>
<dbReference type="InterPro" id="IPR001034">
    <property type="entry name" value="DeoR_HTH"/>
</dbReference>
<sequence>MLPIERQNQILQILENKDMSKLEELHAQIPGVSISTLRRDIKALENEGKIEYLFGGAVRLCDGAGEVEFAKKEHNHQKEKKLIAELAAKEVHDNNAIYIDSGTTCTLLLDKIKNKKVTVYTTNTQVCHIGGNFKAEIILIGGKYNGVTSSLTGALTNDLLSKLRFDKSFFGMNGISLNSGYTTPQFDEAIKKQLIAKRTTQSFILADSSKFGISSNVQALELKDATLISDSSDPEIAKQTQIIFPKSKGQN</sequence>
<dbReference type="PANTHER" id="PTHR30363:SF56">
    <property type="entry name" value="TRANSCRIPTIONAL REGULATOR, DEOR FAMILY"/>
    <property type="match status" value="1"/>
</dbReference>
<dbReference type="Pfam" id="PF08220">
    <property type="entry name" value="HTH_DeoR"/>
    <property type="match status" value="1"/>
</dbReference>